<dbReference type="PANTHER" id="PTHR38848:SF3">
    <property type="entry name" value="G-PROTEIN COUPLED RECEPTORS FAMILY 3 PROFILE DOMAIN-CONTAINING PROTEIN"/>
    <property type="match status" value="1"/>
</dbReference>
<feature type="transmembrane region" description="Helical" evidence="2">
    <location>
        <begin position="64"/>
        <end position="86"/>
    </location>
</feature>
<dbReference type="Proteomes" id="UP000253551">
    <property type="component" value="Unassembled WGS sequence"/>
</dbReference>
<comment type="caution">
    <text evidence="3">The sequence shown here is derived from an EMBL/GenBank/DDBJ whole genome shotgun (WGS) entry which is preliminary data.</text>
</comment>
<organism evidence="3 4">
    <name type="scientific">Rhizopus stolonifer</name>
    <name type="common">Rhizopus nigricans</name>
    <dbReference type="NCBI Taxonomy" id="4846"/>
    <lineage>
        <taxon>Eukaryota</taxon>
        <taxon>Fungi</taxon>
        <taxon>Fungi incertae sedis</taxon>
        <taxon>Mucoromycota</taxon>
        <taxon>Mucoromycotina</taxon>
        <taxon>Mucoromycetes</taxon>
        <taxon>Mucorales</taxon>
        <taxon>Mucorineae</taxon>
        <taxon>Rhizopodaceae</taxon>
        <taxon>Rhizopus</taxon>
    </lineage>
</organism>
<dbReference type="OrthoDB" id="3210850at2759"/>
<protein>
    <submittedName>
        <fullName evidence="3">Uncharacterized protein</fullName>
    </submittedName>
</protein>
<evidence type="ECO:0000313" key="3">
    <source>
        <dbReference type="EMBL" id="RCI06064.1"/>
    </source>
</evidence>
<proteinExistence type="predicted"/>
<feature type="non-terminal residue" evidence="3">
    <location>
        <position position="1"/>
    </location>
</feature>
<dbReference type="AlphaFoldDB" id="A0A367KV75"/>
<evidence type="ECO:0000256" key="2">
    <source>
        <dbReference type="SAM" id="Phobius"/>
    </source>
</evidence>
<dbReference type="EMBL" id="PJQM01000239">
    <property type="protein sequence ID" value="RCI06064.1"/>
    <property type="molecule type" value="Genomic_DNA"/>
</dbReference>
<feature type="transmembrane region" description="Helical" evidence="2">
    <location>
        <begin position="21"/>
        <end position="44"/>
    </location>
</feature>
<sequence length="232" mass="26202">LIEKVWVVSATRETRWKTKSYRFHAFLMTPYVAIFALMIIFHIAELEADGTCIIGLRPVASIPLLVYDFVFNLYMTILFVMPLMQLGKSVRTDWKTSRLQNVARRTLIASIVSLLVSFANVLALAVLNGRERGVLCLTCCTVDVTINVITIHWVTSSGSSKITKEMHSSASSPNGNRTEIELENTDHLKTFSHFATFTYPQTDQCKEHEIDLESSIHESQSNSSRKSLTKKI</sequence>
<dbReference type="PANTHER" id="PTHR38848">
    <property type="entry name" value="G-PROTEIN COUPLED RECEPTORS FAMILY 3 PROFILE DOMAIN-CONTAINING PROTEIN"/>
    <property type="match status" value="1"/>
</dbReference>
<keyword evidence="2" id="KW-0812">Transmembrane</keyword>
<gene>
    <name evidence="3" type="ORF">CU098_013627</name>
</gene>
<name>A0A367KV75_RHIST</name>
<feature type="transmembrane region" description="Helical" evidence="2">
    <location>
        <begin position="107"/>
        <end position="126"/>
    </location>
</feature>
<evidence type="ECO:0000313" key="4">
    <source>
        <dbReference type="Proteomes" id="UP000253551"/>
    </source>
</evidence>
<reference evidence="3 4" key="1">
    <citation type="journal article" date="2018" name="G3 (Bethesda)">
        <title>Phylogenetic and Phylogenomic Definition of Rhizopus Species.</title>
        <authorList>
            <person name="Gryganskyi A.P."/>
            <person name="Golan J."/>
            <person name="Dolatabadi S."/>
            <person name="Mondo S."/>
            <person name="Robb S."/>
            <person name="Idnurm A."/>
            <person name="Muszewska A."/>
            <person name="Steczkiewicz K."/>
            <person name="Masonjones S."/>
            <person name="Liao H.L."/>
            <person name="Gajdeczka M.T."/>
            <person name="Anike F."/>
            <person name="Vuek A."/>
            <person name="Anishchenko I.M."/>
            <person name="Voigt K."/>
            <person name="de Hoog G.S."/>
            <person name="Smith M.E."/>
            <person name="Heitman J."/>
            <person name="Vilgalys R."/>
            <person name="Stajich J.E."/>
        </authorList>
    </citation>
    <scope>NUCLEOTIDE SEQUENCE [LARGE SCALE GENOMIC DNA]</scope>
    <source>
        <strain evidence="3 4">LSU 92-RS-03</strain>
    </source>
</reference>
<keyword evidence="2" id="KW-1133">Transmembrane helix</keyword>
<evidence type="ECO:0000256" key="1">
    <source>
        <dbReference type="SAM" id="MobiDB-lite"/>
    </source>
</evidence>
<keyword evidence="2" id="KW-0472">Membrane</keyword>
<feature type="region of interest" description="Disordered" evidence="1">
    <location>
        <begin position="213"/>
        <end position="232"/>
    </location>
</feature>
<accession>A0A367KV75</accession>
<keyword evidence="4" id="KW-1185">Reference proteome</keyword>